<dbReference type="AlphaFoldDB" id="A0ABD5UB87"/>
<organism evidence="2 3">
    <name type="scientific">Halomarina ordinaria</name>
    <dbReference type="NCBI Taxonomy" id="3033939"/>
    <lineage>
        <taxon>Archaea</taxon>
        <taxon>Methanobacteriati</taxon>
        <taxon>Methanobacteriota</taxon>
        <taxon>Stenosarchaea group</taxon>
        <taxon>Halobacteria</taxon>
        <taxon>Halobacteriales</taxon>
        <taxon>Natronomonadaceae</taxon>
        <taxon>Halomarina</taxon>
    </lineage>
</organism>
<reference evidence="2 3" key="1">
    <citation type="journal article" date="2019" name="Int. J. Syst. Evol. Microbiol.">
        <title>The Global Catalogue of Microorganisms (GCM) 10K type strain sequencing project: providing services to taxonomists for standard genome sequencing and annotation.</title>
        <authorList>
            <consortium name="The Broad Institute Genomics Platform"/>
            <consortium name="The Broad Institute Genome Sequencing Center for Infectious Disease"/>
            <person name="Wu L."/>
            <person name="Ma J."/>
        </authorList>
    </citation>
    <scope>NUCLEOTIDE SEQUENCE [LARGE SCALE GENOMIC DNA]</scope>
    <source>
        <strain evidence="2 3">PSRA2</strain>
    </source>
</reference>
<evidence type="ECO:0000259" key="1">
    <source>
        <dbReference type="Pfam" id="PF09189"/>
    </source>
</evidence>
<evidence type="ECO:0000313" key="3">
    <source>
        <dbReference type="Proteomes" id="UP001596406"/>
    </source>
</evidence>
<sequence length="84" mass="9145">MRREESYRGISKRLAVHYLENLGGERVDEDRVEGDGWRADLTTEAVDVAGSISLTEVTVAFEGEEAALDGLVDAFTQKAMRAGG</sequence>
<dbReference type="Gene3D" id="3.30.1370.80">
    <property type="entry name" value="Molybdopterin cofactor biosynthesis MoaD-related, C-terminal domain"/>
    <property type="match status" value="1"/>
</dbReference>
<feature type="domain" description="Molybdopterin cofactor biosynthesis MoaD-related C-terminal" evidence="1">
    <location>
        <begin position="4"/>
        <end position="84"/>
    </location>
</feature>
<dbReference type="InterPro" id="IPR015272">
    <property type="entry name" value="MoadD_C"/>
</dbReference>
<dbReference type="Pfam" id="PF09189">
    <property type="entry name" value="MoaD_arch"/>
    <property type="match status" value="1"/>
</dbReference>
<comment type="caution">
    <text evidence="2">The sequence shown here is derived from an EMBL/GenBank/DDBJ whole genome shotgun (WGS) entry which is preliminary data.</text>
</comment>
<dbReference type="InterPro" id="IPR036473">
    <property type="entry name" value="Mopterin_CF_MoaD-rel_C_sf"/>
</dbReference>
<proteinExistence type="predicted"/>
<dbReference type="EMBL" id="JBHSXM010000001">
    <property type="protein sequence ID" value="MFC6837715.1"/>
    <property type="molecule type" value="Genomic_DNA"/>
</dbReference>
<dbReference type="Proteomes" id="UP001596406">
    <property type="component" value="Unassembled WGS sequence"/>
</dbReference>
<dbReference type="RefSeq" id="WP_304449378.1">
    <property type="nucleotide sequence ID" value="NZ_JARRAH010000001.1"/>
</dbReference>
<gene>
    <name evidence="2" type="ORF">ACFQHK_14565</name>
</gene>
<protein>
    <recommendedName>
        <fullName evidence="1">Molybdopterin cofactor biosynthesis MoaD-related C-terminal domain-containing protein</fullName>
    </recommendedName>
</protein>
<accession>A0ABD5UB87</accession>
<name>A0ABD5UB87_9EURY</name>
<keyword evidence="3" id="KW-1185">Reference proteome</keyword>
<evidence type="ECO:0000313" key="2">
    <source>
        <dbReference type="EMBL" id="MFC6837715.1"/>
    </source>
</evidence>